<dbReference type="GO" id="GO:0005524">
    <property type="term" value="F:ATP binding"/>
    <property type="evidence" value="ECO:0007669"/>
    <property type="project" value="UniProtKB-KW"/>
</dbReference>
<dbReference type="Proteomes" id="UP000461670">
    <property type="component" value="Unassembled WGS sequence"/>
</dbReference>
<dbReference type="InterPro" id="IPR027417">
    <property type="entry name" value="P-loop_NTPase"/>
</dbReference>
<comment type="caution">
    <text evidence="7">The sequence shown here is derived from an EMBL/GenBank/DDBJ whole genome shotgun (WGS) entry which is preliminary data.</text>
</comment>
<dbReference type="NCBIfam" id="NF007739">
    <property type="entry name" value="PRK10419.1"/>
    <property type="match status" value="2"/>
</dbReference>
<dbReference type="PANTHER" id="PTHR43776">
    <property type="entry name" value="TRANSPORT ATP-BINDING PROTEIN"/>
    <property type="match status" value="1"/>
</dbReference>
<dbReference type="NCBIfam" id="NF008453">
    <property type="entry name" value="PRK11308.1"/>
    <property type="match status" value="2"/>
</dbReference>
<dbReference type="AlphaFoldDB" id="A0A7V8FMI7"/>
<evidence type="ECO:0000256" key="5">
    <source>
        <dbReference type="ARBA" id="ARBA00022840"/>
    </source>
</evidence>
<dbReference type="PANTHER" id="PTHR43776:SF7">
    <property type="entry name" value="D,D-DIPEPTIDE TRANSPORT ATP-BINDING PROTEIN DDPF-RELATED"/>
    <property type="match status" value="1"/>
</dbReference>
<sequence>MHIVDPTPATLSVRELSIGYATSPRLPATQVVERVSFELARGQTLALVGQSGSGKSTLALACAGLLPPSGRLLSGSVHVSAQRVDRYTRSQWLPLRGKTIGFIPQDPLSSLDPLQRIGDQIAQSVVLHGVAPRQRARGHVVDLLERVGIASAASRYDAYPHELSGGQLQRVLIAIAIAARPALLIADEPTSALDVTVQKTILDLIASLQQEHALSVLFVTHDLALARDRADTLLVLQDGRGVEHGPVRSVLHSPQHAYTARLIAGAPALSPGRHAASARPSAAGEAQQPAIEVRGLVKRYGASTVSPRALDGVDLSVAAGSIHALVGESGSGKTTAARIVAGLIHRDQGEVHVLGRSVARVPPAANAHAKDLQYVYQNALAAMDPRYTVLDVVEEPLRLHAPLDRAQRRDLVRDMLDQLALPPAILERKPRQISGGQRQRVALARALVLQPRILVLDEPTSALDVSVQAQLIELLLRLQNRYGLTYLFISHDLSLVRQIADDVYVLAGGRLVETGRTAQILHAPTQAYTQRLLEAMPGQSALRSAA</sequence>
<keyword evidence="3" id="KW-0472">Membrane</keyword>
<feature type="domain" description="ABC transporter" evidence="6">
    <location>
        <begin position="291"/>
        <end position="533"/>
    </location>
</feature>
<comment type="similarity">
    <text evidence="1">Belongs to the ABC transporter superfamily.</text>
</comment>
<keyword evidence="2" id="KW-0813">Transport</keyword>
<dbReference type="CDD" id="cd03257">
    <property type="entry name" value="ABC_NikE_OppD_transporters"/>
    <property type="match status" value="2"/>
</dbReference>
<gene>
    <name evidence="7" type="primary">gsiA_11</name>
    <name evidence="7" type="ORF">GAK30_02686</name>
</gene>
<dbReference type="InterPro" id="IPR003593">
    <property type="entry name" value="AAA+_ATPase"/>
</dbReference>
<keyword evidence="3" id="KW-1003">Cell membrane</keyword>
<dbReference type="Pfam" id="PF00005">
    <property type="entry name" value="ABC_tran"/>
    <property type="match status" value="2"/>
</dbReference>
<evidence type="ECO:0000256" key="1">
    <source>
        <dbReference type="ARBA" id="ARBA00005417"/>
    </source>
</evidence>
<protein>
    <submittedName>
        <fullName evidence="7">Glutathione import ATP-binding protein GsiA</fullName>
    </submittedName>
</protein>
<reference evidence="8" key="1">
    <citation type="journal article" date="2020" name="MBio">
        <title>Horizontal gene transfer to a defensive symbiont with a reduced genome amongst a multipartite beetle microbiome.</title>
        <authorList>
            <person name="Waterworth S.C."/>
            <person name="Florez L.V."/>
            <person name="Rees E.R."/>
            <person name="Hertweck C."/>
            <person name="Kaltenpoth M."/>
            <person name="Kwan J.C."/>
        </authorList>
    </citation>
    <scope>NUCLEOTIDE SEQUENCE [LARGE SCALE GENOMIC DNA]</scope>
</reference>
<accession>A0A7V8FMI7</accession>
<evidence type="ECO:0000256" key="3">
    <source>
        <dbReference type="ARBA" id="ARBA00022475"/>
    </source>
</evidence>
<evidence type="ECO:0000256" key="2">
    <source>
        <dbReference type="ARBA" id="ARBA00022448"/>
    </source>
</evidence>
<dbReference type="InterPro" id="IPR003439">
    <property type="entry name" value="ABC_transporter-like_ATP-bd"/>
</dbReference>
<dbReference type="GO" id="GO:0055085">
    <property type="term" value="P:transmembrane transport"/>
    <property type="evidence" value="ECO:0007669"/>
    <property type="project" value="UniProtKB-ARBA"/>
</dbReference>
<dbReference type="Gene3D" id="3.40.50.300">
    <property type="entry name" value="P-loop containing nucleotide triphosphate hydrolases"/>
    <property type="match status" value="2"/>
</dbReference>
<dbReference type="InterPro" id="IPR050319">
    <property type="entry name" value="ABC_transp_ATP-bind"/>
</dbReference>
<dbReference type="InterPro" id="IPR013563">
    <property type="entry name" value="Oligopep_ABC_C"/>
</dbReference>
<dbReference type="PROSITE" id="PS00211">
    <property type="entry name" value="ABC_TRANSPORTER_1"/>
    <property type="match status" value="2"/>
</dbReference>
<organism evidence="7 8">
    <name type="scientific">Paracidovorax wautersii</name>
    <dbReference type="NCBI Taxonomy" id="1177982"/>
    <lineage>
        <taxon>Bacteria</taxon>
        <taxon>Pseudomonadati</taxon>
        <taxon>Pseudomonadota</taxon>
        <taxon>Betaproteobacteria</taxon>
        <taxon>Burkholderiales</taxon>
        <taxon>Comamonadaceae</taxon>
        <taxon>Paracidovorax</taxon>
    </lineage>
</organism>
<evidence type="ECO:0000313" key="8">
    <source>
        <dbReference type="Proteomes" id="UP000461670"/>
    </source>
</evidence>
<keyword evidence="5 7" id="KW-0067">ATP-binding</keyword>
<feature type="domain" description="ABC transporter" evidence="6">
    <location>
        <begin position="13"/>
        <end position="263"/>
    </location>
</feature>
<dbReference type="Pfam" id="PF08352">
    <property type="entry name" value="oligo_HPY"/>
    <property type="match status" value="2"/>
</dbReference>
<dbReference type="InterPro" id="IPR017871">
    <property type="entry name" value="ABC_transporter-like_CS"/>
</dbReference>
<evidence type="ECO:0000256" key="4">
    <source>
        <dbReference type="ARBA" id="ARBA00022741"/>
    </source>
</evidence>
<dbReference type="PROSITE" id="PS50893">
    <property type="entry name" value="ABC_TRANSPORTER_2"/>
    <property type="match status" value="2"/>
</dbReference>
<dbReference type="EMBL" id="WNDQ01000040">
    <property type="protein sequence ID" value="KAF1020173.1"/>
    <property type="molecule type" value="Genomic_DNA"/>
</dbReference>
<dbReference type="GO" id="GO:0016887">
    <property type="term" value="F:ATP hydrolysis activity"/>
    <property type="evidence" value="ECO:0007669"/>
    <property type="project" value="InterPro"/>
</dbReference>
<dbReference type="GO" id="GO:0015833">
    <property type="term" value="P:peptide transport"/>
    <property type="evidence" value="ECO:0007669"/>
    <property type="project" value="InterPro"/>
</dbReference>
<evidence type="ECO:0000259" key="6">
    <source>
        <dbReference type="PROSITE" id="PS50893"/>
    </source>
</evidence>
<evidence type="ECO:0000313" key="7">
    <source>
        <dbReference type="EMBL" id="KAF1020173.1"/>
    </source>
</evidence>
<dbReference type="SMART" id="SM00382">
    <property type="entry name" value="AAA"/>
    <property type="match status" value="2"/>
</dbReference>
<name>A0A7V8FMI7_9BURK</name>
<dbReference type="SUPFAM" id="SSF52540">
    <property type="entry name" value="P-loop containing nucleoside triphosphate hydrolases"/>
    <property type="match status" value="2"/>
</dbReference>
<keyword evidence="4" id="KW-0547">Nucleotide-binding</keyword>
<proteinExistence type="inferred from homology"/>